<comment type="caution">
    <text evidence="1">The sequence shown here is derived from an EMBL/GenBank/DDBJ whole genome shotgun (WGS) entry which is preliminary data.</text>
</comment>
<name>A0ACC0UQE6_9HYPO</name>
<organism evidence="1 2">
    <name type="scientific">Trichothecium roseum</name>
    <dbReference type="NCBI Taxonomy" id="47278"/>
    <lineage>
        <taxon>Eukaryota</taxon>
        <taxon>Fungi</taxon>
        <taxon>Dikarya</taxon>
        <taxon>Ascomycota</taxon>
        <taxon>Pezizomycotina</taxon>
        <taxon>Sordariomycetes</taxon>
        <taxon>Hypocreomycetidae</taxon>
        <taxon>Hypocreales</taxon>
        <taxon>Hypocreales incertae sedis</taxon>
        <taxon>Trichothecium</taxon>
    </lineage>
</organism>
<evidence type="ECO:0000313" key="1">
    <source>
        <dbReference type="EMBL" id="KAI9896167.1"/>
    </source>
</evidence>
<accession>A0ACC0UQE6</accession>
<protein>
    <submittedName>
        <fullName evidence="1">Uncharacterized protein</fullName>
    </submittedName>
</protein>
<evidence type="ECO:0000313" key="2">
    <source>
        <dbReference type="Proteomes" id="UP001163324"/>
    </source>
</evidence>
<gene>
    <name evidence="1" type="ORF">N3K66_008339</name>
</gene>
<reference evidence="1" key="1">
    <citation type="submission" date="2022-10" db="EMBL/GenBank/DDBJ databases">
        <title>Complete Genome of Trichothecium roseum strain YXFP-22015, a Plant Pathogen Isolated from Citrus.</title>
        <authorList>
            <person name="Wang Y."/>
            <person name="Zhu L."/>
        </authorList>
    </citation>
    <scope>NUCLEOTIDE SEQUENCE</scope>
    <source>
        <strain evidence="1">YXFP-22015</strain>
    </source>
</reference>
<proteinExistence type="predicted"/>
<keyword evidence="2" id="KW-1185">Reference proteome</keyword>
<sequence length="470" mass="53307">MCSPHDMMIDPAHLMHVPEDDANLILQLLEEDTEQIVQAAVGKGKRPENAITDAELAADVFVADLRAVSSYANDLRMAKSLQKAVKDDEQILLDSQLEERMAENDRELSMSMRNGDVDVPQREPEKLLKEEDELIDKLSCLYITGIEEDDAASGSEPESDATLEVADQPESSSWGASRPSGAASRRPRKRKSERRYCEACGNRLHFALLAKTPCGHEYCRDCITQIFGTSMTDEAFFPPRCCTQPIPLEKNRLFLDPDLVPQYQKKALEFSTSNRVYCSNPDCAAFIPPVLYTGKSVVSCEHCMAETCVSCKKAAHKGDCAEDENLQKVLEMARESGWQRCQNCWGMVELSTGCFHMTCRCSYQFCYICGSKWKTCCCEQWDEGRLLDRAAEIDARDHGHGAQGDPARARNRIQNLAQNLRVNHECQHERWANRAGGRTCEECNDWMPIFIYECRQCRILACRRCRYHRL</sequence>
<dbReference type="EMBL" id="CM047948">
    <property type="protein sequence ID" value="KAI9896167.1"/>
    <property type="molecule type" value="Genomic_DNA"/>
</dbReference>
<dbReference type="Proteomes" id="UP001163324">
    <property type="component" value="Chromosome 9"/>
</dbReference>